<evidence type="ECO:0000313" key="2">
    <source>
        <dbReference type="EMBL" id="EKF39946.1"/>
    </source>
</evidence>
<dbReference type="AlphaFoldDB" id="K2NXY9"/>
<reference evidence="2 3" key="1">
    <citation type="journal article" date="2012" name="J. Bacteriol.">
        <title>Genome Sequence of Nitratireductor indicus Type Strain C115.</title>
        <authorList>
            <person name="Lai Q."/>
            <person name="Li G."/>
            <person name="Yu Z."/>
            <person name="Shao Z."/>
        </authorList>
    </citation>
    <scope>NUCLEOTIDE SEQUENCE [LARGE SCALE GENOMIC DNA]</scope>
    <source>
        <strain evidence="2 3">C115</strain>
    </source>
</reference>
<organism evidence="2 3">
    <name type="scientific">Nitratireductor indicus C115</name>
    <dbReference type="NCBI Taxonomy" id="1231190"/>
    <lineage>
        <taxon>Bacteria</taxon>
        <taxon>Pseudomonadati</taxon>
        <taxon>Pseudomonadota</taxon>
        <taxon>Alphaproteobacteria</taxon>
        <taxon>Hyphomicrobiales</taxon>
        <taxon>Phyllobacteriaceae</taxon>
        <taxon>Nitratireductor</taxon>
    </lineage>
</organism>
<feature type="transmembrane region" description="Helical" evidence="1">
    <location>
        <begin position="40"/>
        <end position="59"/>
    </location>
</feature>
<keyword evidence="1" id="KW-1133">Transmembrane helix</keyword>
<dbReference type="PATRIC" id="fig|1231190.3.peg.4795"/>
<keyword evidence="3" id="KW-1185">Reference proteome</keyword>
<protein>
    <submittedName>
        <fullName evidence="2">Uncharacterized protein</fullName>
    </submittedName>
</protein>
<dbReference type="STRING" id="721133.SAMN05216176_11780"/>
<dbReference type="RefSeq" id="WP_009452892.1">
    <property type="nucleotide sequence ID" value="NZ_AMSI01000032.1"/>
</dbReference>
<accession>K2NXY9</accession>
<proteinExistence type="predicted"/>
<dbReference type="Proteomes" id="UP000007374">
    <property type="component" value="Unassembled WGS sequence"/>
</dbReference>
<keyword evidence="1" id="KW-0472">Membrane</keyword>
<gene>
    <name evidence="2" type="ORF">NA8A_23277</name>
</gene>
<name>K2NXY9_9HYPH</name>
<evidence type="ECO:0000256" key="1">
    <source>
        <dbReference type="SAM" id="Phobius"/>
    </source>
</evidence>
<comment type="caution">
    <text evidence="2">The sequence shown here is derived from an EMBL/GenBank/DDBJ whole genome shotgun (WGS) entry which is preliminary data.</text>
</comment>
<evidence type="ECO:0000313" key="3">
    <source>
        <dbReference type="Proteomes" id="UP000007374"/>
    </source>
</evidence>
<keyword evidence="1" id="KW-0812">Transmembrane</keyword>
<sequence>MLLLAWRALILGFLIAALAHVAAAITVMLFEDHHTMAATLVRSILITIVSAPLIFYALWMQGSRERERDTY</sequence>
<dbReference type="EMBL" id="AMSI01000032">
    <property type="protein sequence ID" value="EKF39946.1"/>
    <property type="molecule type" value="Genomic_DNA"/>
</dbReference>